<name>A0A8R1IT57_CAEJA</name>
<evidence type="ECO:0000259" key="1">
    <source>
        <dbReference type="Pfam" id="PF05699"/>
    </source>
</evidence>
<dbReference type="AlphaFoldDB" id="A0A8R1IT57"/>
<dbReference type="InterPro" id="IPR008906">
    <property type="entry name" value="HATC_C_dom"/>
</dbReference>
<evidence type="ECO:0000313" key="2">
    <source>
        <dbReference type="EnsemblMetazoa" id="CJA39270.1"/>
    </source>
</evidence>
<evidence type="ECO:0000313" key="3">
    <source>
        <dbReference type="Proteomes" id="UP000005237"/>
    </source>
</evidence>
<proteinExistence type="predicted"/>
<accession>A0A8R1IT57</accession>
<dbReference type="Pfam" id="PF05699">
    <property type="entry name" value="Dimer_Tnp_hAT"/>
    <property type="match status" value="1"/>
</dbReference>
<keyword evidence="3" id="KW-1185">Reference proteome</keyword>
<dbReference type="Proteomes" id="UP000005237">
    <property type="component" value="Unassembled WGS sequence"/>
</dbReference>
<feature type="domain" description="HAT C-terminal dimerisation" evidence="1">
    <location>
        <begin position="1"/>
        <end position="64"/>
    </location>
</feature>
<sequence length="70" mass="7988">MEPTKFWPMASGLYPRLARIAQKIFGAQGSEVEAERSFSVANSMYVPNRNSLDLDFLEKLMIAKESDKYI</sequence>
<reference evidence="2" key="2">
    <citation type="submission" date="2022-06" db="UniProtKB">
        <authorList>
            <consortium name="EnsemblMetazoa"/>
        </authorList>
    </citation>
    <scope>IDENTIFICATION</scope>
    <source>
        <strain evidence="2">DF5081</strain>
    </source>
</reference>
<dbReference type="EnsemblMetazoa" id="CJA39270.1">
    <property type="protein sequence ID" value="CJA39270.1"/>
    <property type="gene ID" value="WBGene00215117"/>
</dbReference>
<dbReference type="SUPFAM" id="SSF53098">
    <property type="entry name" value="Ribonuclease H-like"/>
    <property type="match status" value="1"/>
</dbReference>
<dbReference type="InterPro" id="IPR012337">
    <property type="entry name" value="RNaseH-like_sf"/>
</dbReference>
<dbReference type="GO" id="GO:0046983">
    <property type="term" value="F:protein dimerization activity"/>
    <property type="evidence" value="ECO:0007669"/>
    <property type="project" value="InterPro"/>
</dbReference>
<protein>
    <submittedName>
        <fullName evidence="2">Dimer_Tnp_hAT domain-containing protein</fullName>
    </submittedName>
</protein>
<reference evidence="3" key="1">
    <citation type="submission" date="2010-08" db="EMBL/GenBank/DDBJ databases">
        <authorList>
            <consortium name="Caenorhabditis japonica Sequencing Consortium"/>
            <person name="Wilson R.K."/>
        </authorList>
    </citation>
    <scope>NUCLEOTIDE SEQUENCE [LARGE SCALE GENOMIC DNA]</scope>
    <source>
        <strain evidence="3">DF5081</strain>
    </source>
</reference>
<organism evidence="2 3">
    <name type="scientific">Caenorhabditis japonica</name>
    <dbReference type="NCBI Taxonomy" id="281687"/>
    <lineage>
        <taxon>Eukaryota</taxon>
        <taxon>Metazoa</taxon>
        <taxon>Ecdysozoa</taxon>
        <taxon>Nematoda</taxon>
        <taxon>Chromadorea</taxon>
        <taxon>Rhabditida</taxon>
        <taxon>Rhabditina</taxon>
        <taxon>Rhabditomorpha</taxon>
        <taxon>Rhabditoidea</taxon>
        <taxon>Rhabditidae</taxon>
        <taxon>Peloderinae</taxon>
        <taxon>Caenorhabditis</taxon>
    </lineage>
</organism>